<name>A0ABD0JNR6_9CAEN</name>
<keyword evidence="2" id="KW-1185">Reference proteome</keyword>
<sequence length="104" mass="11012">MSGVVSRMERSAAQQKGLCLLTLQIGRKQTGLQVPVAFSLSSPPLPPTIAKRQVPIRAVRFRCASFEFLTASCSVLGVHSFPGRTAGPAKHLVVVAAIEGPVCQ</sequence>
<dbReference type="AlphaFoldDB" id="A0ABD0JNR6"/>
<dbReference type="EMBL" id="JACVVK020000368">
    <property type="protein sequence ID" value="KAK7476708.1"/>
    <property type="molecule type" value="Genomic_DNA"/>
</dbReference>
<evidence type="ECO:0000313" key="1">
    <source>
        <dbReference type="EMBL" id="KAK7476708.1"/>
    </source>
</evidence>
<dbReference type="Proteomes" id="UP001519460">
    <property type="component" value="Unassembled WGS sequence"/>
</dbReference>
<protein>
    <submittedName>
        <fullName evidence="1">Uncharacterized protein</fullName>
    </submittedName>
</protein>
<evidence type="ECO:0000313" key="2">
    <source>
        <dbReference type="Proteomes" id="UP001519460"/>
    </source>
</evidence>
<comment type="caution">
    <text evidence="1">The sequence shown here is derived from an EMBL/GenBank/DDBJ whole genome shotgun (WGS) entry which is preliminary data.</text>
</comment>
<organism evidence="1 2">
    <name type="scientific">Batillaria attramentaria</name>
    <dbReference type="NCBI Taxonomy" id="370345"/>
    <lineage>
        <taxon>Eukaryota</taxon>
        <taxon>Metazoa</taxon>
        <taxon>Spiralia</taxon>
        <taxon>Lophotrochozoa</taxon>
        <taxon>Mollusca</taxon>
        <taxon>Gastropoda</taxon>
        <taxon>Caenogastropoda</taxon>
        <taxon>Sorbeoconcha</taxon>
        <taxon>Cerithioidea</taxon>
        <taxon>Batillariidae</taxon>
        <taxon>Batillaria</taxon>
    </lineage>
</organism>
<reference evidence="1 2" key="1">
    <citation type="journal article" date="2023" name="Sci. Data">
        <title>Genome assembly of the Korean intertidal mud-creeper Batillaria attramentaria.</title>
        <authorList>
            <person name="Patra A.K."/>
            <person name="Ho P.T."/>
            <person name="Jun S."/>
            <person name="Lee S.J."/>
            <person name="Kim Y."/>
            <person name="Won Y.J."/>
        </authorList>
    </citation>
    <scope>NUCLEOTIDE SEQUENCE [LARGE SCALE GENOMIC DNA]</scope>
    <source>
        <strain evidence="1">Wonlab-2016</strain>
    </source>
</reference>
<proteinExistence type="predicted"/>
<gene>
    <name evidence="1" type="ORF">BaRGS_00032045</name>
</gene>
<accession>A0ABD0JNR6</accession>